<dbReference type="Pfam" id="PF22042">
    <property type="entry name" value="EF-G_D2"/>
    <property type="match status" value="1"/>
</dbReference>
<keyword evidence="3" id="KW-0378">Hydrolase</keyword>
<dbReference type="Ensembl" id="ENSACOT00000009272.1">
    <property type="protein sequence ID" value="ENSACOP00000008965.1"/>
    <property type="gene ID" value="ENSACOG00000006262.1"/>
</dbReference>
<proteinExistence type="predicted"/>
<dbReference type="InterPro" id="IPR014721">
    <property type="entry name" value="Ribsml_uS5_D2-typ_fold_subgr"/>
</dbReference>
<dbReference type="Pfam" id="PF14492">
    <property type="entry name" value="EFG_III"/>
    <property type="match status" value="1"/>
</dbReference>
<reference evidence="8" key="2">
    <citation type="submission" date="2025-09" db="UniProtKB">
        <authorList>
            <consortium name="Ensembl"/>
        </authorList>
    </citation>
    <scope>IDENTIFICATION</scope>
</reference>
<dbReference type="SUPFAM" id="SSF50447">
    <property type="entry name" value="Translation proteins"/>
    <property type="match status" value="1"/>
</dbReference>
<dbReference type="GO" id="GO:0042256">
    <property type="term" value="P:cytosolic ribosome assembly"/>
    <property type="evidence" value="ECO:0007669"/>
    <property type="project" value="UniProtKB-ARBA"/>
</dbReference>
<dbReference type="SUPFAM" id="SSF52540">
    <property type="entry name" value="P-loop containing nucleoside triphosphate hydrolases"/>
    <property type="match status" value="1"/>
</dbReference>
<keyword evidence="9" id="KW-1185">Reference proteome</keyword>
<evidence type="ECO:0000256" key="5">
    <source>
        <dbReference type="ARBA" id="ARBA00081809"/>
    </source>
</evidence>
<dbReference type="CDD" id="cd01681">
    <property type="entry name" value="aeEF2_snRNP_like_IV"/>
    <property type="match status" value="1"/>
</dbReference>
<dbReference type="Gene3D" id="3.30.70.240">
    <property type="match status" value="1"/>
</dbReference>
<dbReference type="Pfam" id="PF00679">
    <property type="entry name" value="EFG_C"/>
    <property type="match status" value="1"/>
</dbReference>
<dbReference type="Gene3D" id="2.40.30.10">
    <property type="entry name" value="Translation factors"/>
    <property type="match status" value="1"/>
</dbReference>
<dbReference type="FunFam" id="3.30.230.10:FF:000044">
    <property type="entry name" value="elongation factor-like GTPase 1 isoform X1"/>
    <property type="match status" value="1"/>
</dbReference>
<dbReference type="InterPro" id="IPR000795">
    <property type="entry name" value="T_Tr_GTP-bd_dom"/>
</dbReference>
<dbReference type="InterPro" id="IPR035647">
    <property type="entry name" value="EFG_III/V"/>
</dbReference>
<name>A0A8B9FHT4_9PSIT</name>
<dbReference type="Gene3D" id="3.30.70.870">
    <property type="entry name" value="Elongation Factor G (Translational Gtpase), domain 3"/>
    <property type="match status" value="1"/>
</dbReference>
<dbReference type="Proteomes" id="UP000694522">
    <property type="component" value="Unplaced"/>
</dbReference>
<dbReference type="InterPro" id="IPR000640">
    <property type="entry name" value="EFG_V-like"/>
</dbReference>
<dbReference type="Pfam" id="PF25118">
    <property type="entry name" value="EFL1"/>
    <property type="match status" value="1"/>
</dbReference>
<dbReference type="Gene3D" id="3.30.230.10">
    <property type="match status" value="1"/>
</dbReference>
<reference evidence="8" key="1">
    <citation type="submission" date="2025-08" db="UniProtKB">
        <authorList>
            <consortium name="Ensembl"/>
        </authorList>
    </citation>
    <scope>IDENTIFICATION</scope>
</reference>
<dbReference type="PRINTS" id="PR00315">
    <property type="entry name" value="ELONGATNFCT"/>
</dbReference>
<keyword evidence="1" id="KW-0690">Ribosome biogenesis</keyword>
<dbReference type="Gene3D" id="3.40.50.300">
    <property type="entry name" value="P-loop containing nucleotide triphosphate hydrolases"/>
    <property type="match status" value="1"/>
</dbReference>
<dbReference type="GO" id="GO:0005525">
    <property type="term" value="F:GTP binding"/>
    <property type="evidence" value="ECO:0007669"/>
    <property type="project" value="UniProtKB-KW"/>
</dbReference>
<dbReference type="GO" id="GO:1990904">
    <property type="term" value="C:ribonucleoprotein complex"/>
    <property type="evidence" value="ECO:0007669"/>
    <property type="project" value="TreeGrafter"/>
</dbReference>
<dbReference type="CDD" id="cd16268">
    <property type="entry name" value="EF2_II"/>
    <property type="match status" value="1"/>
</dbReference>
<dbReference type="CDD" id="cd01885">
    <property type="entry name" value="EF2"/>
    <property type="match status" value="1"/>
</dbReference>
<dbReference type="Pfam" id="PF00009">
    <property type="entry name" value="GTP_EFTU"/>
    <property type="match status" value="1"/>
</dbReference>
<dbReference type="FunFam" id="3.30.70.870:FF:000002">
    <property type="entry name" value="Translation elongation factor 2"/>
    <property type="match status" value="1"/>
</dbReference>
<dbReference type="PANTHER" id="PTHR42908:SF3">
    <property type="entry name" value="ELONGATION FACTOR-LIKE GTPASE 1"/>
    <property type="match status" value="1"/>
</dbReference>
<dbReference type="InterPro" id="IPR009000">
    <property type="entry name" value="Transl_B-barrel_sf"/>
</dbReference>
<evidence type="ECO:0000313" key="9">
    <source>
        <dbReference type="Proteomes" id="UP000694522"/>
    </source>
</evidence>
<dbReference type="SUPFAM" id="SSF54980">
    <property type="entry name" value="EF-G C-terminal domain-like"/>
    <property type="match status" value="2"/>
</dbReference>
<keyword evidence="4" id="KW-0342">GTP-binding</keyword>
<dbReference type="GO" id="GO:0043022">
    <property type="term" value="F:ribosome binding"/>
    <property type="evidence" value="ECO:0007669"/>
    <property type="project" value="TreeGrafter"/>
</dbReference>
<feature type="coiled-coil region" evidence="6">
    <location>
        <begin position="720"/>
        <end position="751"/>
    </location>
</feature>
<evidence type="ECO:0000256" key="4">
    <source>
        <dbReference type="ARBA" id="ARBA00023134"/>
    </source>
</evidence>
<dbReference type="GO" id="GO:0003924">
    <property type="term" value="F:GTPase activity"/>
    <property type="evidence" value="ECO:0007669"/>
    <property type="project" value="InterPro"/>
</dbReference>
<dbReference type="Gene3D" id="3.90.1430.10">
    <property type="entry name" value="Yeast translation eEF2 (G' domain)"/>
    <property type="match status" value="1"/>
</dbReference>
<dbReference type="GO" id="GO:0005829">
    <property type="term" value="C:cytosol"/>
    <property type="evidence" value="ECO:0007669"/>
    <property type="project" value="TreeGrafter"/>
</dbReference>
<dbReference type="InterPro" id="IPR056752">
    <property type="entry name" value="EFL1"/>
</dbReference>
<evidence type="ECO:0000256" key="1">
    <source>
        <dbReference type="ARBA" id="ARBA00022517"/>
    </source>
</evidence>
<dbReference type="SUPFAM" id="SSF54211">
    <property type="entry name" value="Ribosomal protein S5 domain 2-like"/>
    <property type="match status" value="1"/>
</dbReference>
<sequence>MVLTSVGKMIGLQKKTSGIRNICILAHVDHGKTTLADCLISSNGIISSRLAGKLRYLDSREDEQIRGITMKSSAISLHFVKGDEEYLINLIDSPGHVDFSSEVSTAVRLCDGCIIVVDAVEGVCPQTQAVLRQAWLENIRPVLVINKIDRLIVELKLTPQEAYSHLKNILEQINAVTGALFTSKVLEERAEKETESENVSDTAPGDQIYDWSAGLEDTDDSHLYFSPDHGNVVFASAIDGWGFGIEHFAKLYSQKIGIKPAVLLKTLWGDYYLNTKAKKIMKGDQSKGRKPLFVQLVLDNIWSLYEAVMKRDKEKIEKIVTSLGLKIGARESRHADPKVHLNAICSQWLPISDACVLAMVCNKLPSPLDITAERVEKLMCVGARTFDSLPPETQELKSAFMKCSSEGTAPVIVFVSKMFAVDAKEACQAGQGCFKLDVLGEGGEERQLTGQAESVTSKAVKQEADSKESFIAFARVFSGVVRKGQKVFVLGPKYDPAESLHKVSDDLPLVPHMTACTLENLYLLMGRELEDLEEVPAGNVLGIGGLQDSVLKSATLSTSPACPPFTPLNFEATPIVRVAVEPKHPGDMPQLVKGMKLLNQADPCVQVLIQETGEHVLVTAGEVHLQRCLDDLKERFAKVQISVSAPIIPFRETITRPPKVDMVNEEIGKQQKVAVIHQTKEDQNKTPEGIQVDSDGLVTMSTPNKQATLSVRAMPLPEEVTRLLEENSDLIRTMEQLNTSLNEDKKKHEINQKTIDRIKEFKQKLEQHLQGRKWRNAVDQIWSFGPRKCGPNILLYNFEGYKRSVWQCLGNAVKEVSKYRDFDNSIVSGFQLATLSGPMCEEPLMGVCFAVEKWEINKVGEIPSTNSQDSEECDAIERNQNEDTTLTSSCTDEVCSVSEHQDSSQSVTESPEKISKHKGEALLADCYGPFSGQLIATMKEACRYALQAKPQRLMAAMYTCEIMATAEVLGRVYAVLSKREGRVLQEEMKEGTDVFIIKAVLPVAESFGFADEIRKRTSGLASPQLVFSHWEIISSDPFWVPTTEEEYLHFGEKADSENQARKYMNAVRKRKGLYVEEKIVEHAEKQRTLSRNK</sequence>
<dbReference type="FunFam" id="3.90.1430.10:FF:000002">
    <property type="entry name" value="Elongation factor like GTPase 1"/>
    <property type="match status" value="1"/>
</dbReference>
<dbReference type="AlphaFoldDB" id="A0A8B9FHT4"/>
<dbReference type="PROSITE" id="PS51722">
    <property type="entry name" value="G_TR_2"/>
    <property type="match status" value="1"/>
</dbReference>
<dbReference type="InterPro" id="IPR020568">
    <property type="entry name" value="Ribosomal_Su5_D2-typ_SF"/>
</dbReference>
<dbReference type="CDD" id="cd04096">
    <property type="entry name" value="eEF2_snRNP_like_C"/>
    <property type="match status" value="1"/>
</dbReference>
<dbReference type="InterPro" id="IPR053905">
    <property type="entry name" value="EF-G-like_DII"/>
</dbReference>
<keyword evidence="6" id="KW-0175">Coiled coil</keyword>
<accession>A0A8B9FHT4</accession>
<dbReference type="InterPro" id="IPR041095">
    <property type="entry name" value="EFG_II"/>
</dbReference>
<feature type="domain" description="Tr-type G" evidence="7">
    <location>
        <begin position="17"/>
        <end position="261"/>
    </location>
</feature>
<dbReference type="PANTHER" id="PTHR42908">
    <property type="entry name" value="TRANSLATION ELONGATION FACTOR-RELATED"/>
    <property type="match status" value="1"/>
</dbReference>
<evidence type="ECO:0000259" key="7">
    <source>
        <dbReference type="PROSITE" id="PS51722"/>
    </source>
</evidence>
<dbReference type="CDD" id="cd16261">
    <property type="entry name" value="EF2_snRNP_III"/>
    <property type="match status" value="1"/>
</dbReference>
<dbReference type="FunFam" id="3.40.50.300:FF:000732">
    <property type="entry name" value="Elongation factor like GTPase 1"/>
    <property type="match status" value="1"/>
</dbReference>
<dbReference type="InterPro" id="IPR005225">
    <property type="entry name" value="Small_GTP-bd"/>
</dbReference>
<evidence type="ECO:0000256" key="6">
    <source>
        <dbReference type="SAM" id="Coils"/>
    </source>
</evidence>
<dbReference type="InterPro" id="IPR027417">
    <property type="entry name" value="P-loop_NTPase"/>
</dbReference>
<organism evidence="8 9">
    <name type="scientific">Amazona collaria</name>
    <name type="common">yellow-billed parrot</name>
    <dbReference type="NCBI Taxonomy" id="241587"/>
    <lineage>
        <taxon>Eukaryota</taxon>
        <taxon>Metazoa</taxon>
        <taxon>Chordata</taxon>
        <taxon>Craniata</taxon>
        <taxon>Vertebrata</taxon>
        <taxon>Euteleostomi</taxon>
        <taxon>Archelosauria</taxon>
        <taxon>Archosauria</taxon>
        <taxon>Dinosauria</taxon>
        <taxon>Saurischia</taxon>
        <taxon>Theropoda</taxon>
        <taxon>Coelurosauria</taxon>
        <taxon>Aves</taxon>
        <taxon>Neognathae</taxon>
        <taxon>Neoaves</taxon>
        <taxon>Telluraves</taxon>
        <taxon>Australaves</taxon>
        <taxon>Psittaciformes</taxon>
        <taxon>Psittacidae</taxon>
        <taxon>Amazona</taxon>
    </lineage>
</organism>
<evidence type="ECO:0000256" key="3">
    <source>
        <dbReference type="ARBA" id="ARBA00022801"/>
    </source>
</evidence>
<evidence type="ECO:0000313" key="8">
    <source>
        <dbReference type="Ensembl" id="ENSACOP00000008965.1"/>
    </source>
</evidence>
<evidence type="ECO:0000256" key="2">
    <source>
        <dbReference type="ARBA" id="ARBA00022741"/>
    </source>
</evidence>
<dbReference type="FunFam" id="3.30.70.240:FF:000006">
    <property type="entry name" value="Elongation factor like GTPase 1"/>
    <property type="match status" value="1"/>
</dbReference>
<keyword evidence="2" id="KW-0547">Nucleotide-binding</keyword>
<dbReference type="NCBIfam" id="TIGR00231">
    <property type="entry name" value="small_GTP"/>
    <property type="match status" value="1"/>
</dbReference>
<dbReference type="SMART" id="SM00838">
    <property type="entry name" value="EFG_C"/>
    <property type="match status" value="1"/>
</dbReference>
<protein>
    <recommendedName>
        <fullName evidence="5">Elongation factor-like 1</fullName>
    </recommendedName>
</protein>